<keyword evidence="2" id="KW-1185">Reference proteome</keyword>
<reference evidence="1 2" key="1">
    <citation type="journal article" date="2018" name="Sci. Data">
        <title>The draft genome sequence of cork oak.</title>
        <authorList>
            <person name="Ramos A.M."/>
            <person name="Usie A."/>
            <person name="Barbosa P."/>
            <person name="Barros P.M."/>
            <person name="Capote T."/>
            <person name="Chaves I."/>
            <person name="Simoes F."/>
            <person name="Abreu I."/>
            <person name="Carrasquinho I."/>
            <person name="Faro C."/>
            <person name="Guimaraes J.B."/>
            <person name="Mendonca D."/>
            <person name="Nobrega F."/>
            <person name="Rodrigues L."/>
            <person name="Saibo N.J.M."/>
            <person name="Varela M.C."/>
            <person name="Egas C."/>
            <person name="Matos J."/>
            <person name="Miguel C.M."/>
            <person name="Oliveira M.M."/>
            <person name="Ricardo C.P."/>
            <person name="Goncalves S."/>
        </authorList>
    </citation>
    <scope>NUCLEOTIDE SEQUENCE [LARGE SCALE GENOMIC DNA]</scope>
    <source>
        <strain evidence="2">cv. HL8</strain>
    </source>
</reference>
<dbReference type="EMBL" id="PKMF04000796">
    <property type="protein sequence ID" value="KAK7819145.1"/>
    <property type="molecule type" value="Genomic_DNA"/>
</dbReference>
<sequence length="24" mass="2851">MIPVFLFPPRHCPLLFLPILFLLL</sequence>
<organism evidence="1 2">
    <name type="scientific">Quercus suber</name>
    <name type="common">Cork oak</name>
    <dbReference type="NCBI Taxonomy" id="58331"/>
    <lineage>
        <taxon>Eukaryota</taxon>
        <taxon>Viridiplantae</taxon>
        <taxon>Streptophyta</taxon>
        <taxon>Embryophyta</taxon>
        <taxon>Tracheophyta</taxon>
        <taxon>Spermatophyta</taxon>
        <taxon>Magnoliopsida</taxon>
        <taxon>eudicotyledons</taxon>
        <taxon>Gunneridae</taxon>
        <taxon>Pentapetalae</taxon>
        <taxon>rosids</taxon>
        <taxon>fabids</taxon>
        <taxon>Fagales</taxon>
        <taxon>Fagaceae</taxon>
        <taxon>Quercus</taxon>
    </lineage>
</organism>
<evidence type="ECO:0000313" key="2">
    <source>
        <dbReference type="Proteomes" id="UP000237347"/>
    </source>
</evidence>
<gene>
    <name evidence="1" type="ORF">CFP56_040656</name>
</gene>
<accession>A0AAW0IXQ1</accession>
<name>A0AAW0IXQ1_QUESU</name>
<evidence type="ECO:0000313" key="1">
    <source>
        <dbReference type="EMBL" id="KAK7819145.1"/>
    </source>
</evidence>
<proteinExistence type="predicted"/>
<comment type="caution">
    <text evidence="1">The sequence shown here is derived from an EMBL/GenBank/DDBJ whole genome shotgun (WGS) entry which is preliminary data.</text>
</comment>
<protein>
    <submittedName>
        <fullName evidence="1">Uncharacterized protein</fullName>
    </submittedName>
</protein>
<dbReference type="Proteomes" id="UP000237347">
    <property type="component" value="Unassembled WGS sequence"/>
</dbReference>
<dbReference type="AlphaFoldDB" id="A0AAW0IXQ1"/>